<evidence type="ECO:0000256" key="3">
    <source>
        <dbReference type="ARBA" id="ARBA00023263"/>
    </source>
</evidence>
<sequence>MPILKTSIFTDFIMIRIVLFTIIAIISNNAVAVSCVSGCNANEYSTLSGQLSKTENKVGVTKDASDITLSNRITLRWNAGQAQTWATYSNGNIPSANTSNNDWIYSKIDDYISVALRMTNNCRTIYVPYNVPTLSSTCGARTYTENEESVVSVRKYQTRIKIDKAIISGTYVKNIFVGEFGFCQPQNCATKQTIITKLFLNLSMTVPQSCVINSGQVLNIDFDNIPASSFKVAGKKAEGVNTVSRNLSIQCDNIDASADLTMRLQADSVQGNAIVSNNKSVGFVVANSSGSELTPNDLSSFIPFRLNQNADANVTINVYPVSIDGKTPTEGAVTSSGFLRVDFP</sequence>
<evidence type="ECO:0000256" key="2">
    <source>
        <dbReference type="ARBA" id="ARBA00022729"/>
    </source>
</evidence>
<reference evidence="6" key="2">
    <citation type="submission" date="2023-06" db="EMBL/GenBank/DDBJ databases">
        <authorList>
            <consortium name="Clinical and Environmental Microbiology Branch: Whole genome sequencing antimicrobial resistance pathogens in the healthcare setting"/>
        </authorList>
    </citation>
    <scope>NUCLEOTIDE SEQUENCE</scope>
    <source>
        <strain evidence="6">Microbial</strain>
    </source>
</reference>
<keyword evidence="2" id="KW-0732">Signal</keyword>
<accession>A0AAJ0Y7Y2</accession>
<dbReference type="PANTHER" id="PTHR33420">
    <property type="entry name" value="FIMBRIAL SUBUNIT ELFA-RELATED"/>
    <property type="match status" value="1"/>
</dbReference>
<dbReference type="GO" id="GO:0009289">
    <property type="term" value="C:pilus"/>
    <property type="evidence" value="ECO:0007669"/>
    <property type="project" value="UniProtKB-SubCell"/>
</dbReference>
<organism evidence="6 8">
    <name type="scientific">Proteus mirabilis</name>
    <dbReference type="NCBI Taxonomy" id="584"/>
    <lineage>
        <taxon>Bacteria</taxon>
        <taxon>Pseudomonadati</taxon>
        <taxon>Pseudomonadota</taxon>
        <taxon>Gammaproteobacteria</taxon>
        <taxon>Enterobacterales</taxon>
        <taxon>Morganellaceae</taxon>
        <taxon>Proteus</taxon>
    </lineage>
</organism>
<dbReference type="SUPFAM" id="SSF49401">
    <property type="entry name" value="Bacterial adhesins"/>
    <property type="match status" value="1"/>
</dbReference>
<dbReference type="GO" id="GO:0043709">
    <property type="term" value="P:cell adhesion involved in single-species biofilm formation"/>
    <property type="evidence" value="ECO:0007669"/>
    <property type="project" value="TreeGrafter"/>
</dbReference>
<evidence type="ECO:0000313" key="5">
    <source>
        <dbReference type="EMBL" id="ARX34640.1"/>
    </source>
</evidence>
<evidence type="ECO:0000259" key="4">
    <source>
        <dbReference type="Pfam" id="PF00419"/>
    </source>
</evidence>
<dbReference type="InterPro" id="IPR050263">
    <property type="entry name" value="Bact_Fimbrial_Adh_Pro"/>
</dbReference>
<dbReference type="PANTHER" id="PTHR33420:SF31">
    <property type="entry name" value="TYPE 1 FIMBRIN D-MANNOSE SPECIFIC ADHESIN"/>
    <property type="match status" value="1"/>
</dbReference>
<proteinExistence type="predicted"/>
<evidence type="ECO:0000313" key="8">
    <source>
        <dbReference type="Proteomes" id="UP001171165"/>
    </source>
</evidence>
<dbReference type="SMR" id="A0AAJ0Y7Y2"/>
<dbReference type="Proteomes" id="UP001171165">
    <property type="component" value="Unassembled WGS sequence"/>
</dbReference>
<name>A0AAJ0Y7Y2_PROMI</name>
<feature type="domain" description="Fimbrial-type adhesion" evidence="4">
    <location>
        <begin position="202"/>
        <end position="343"/>
    </location>
</feature>
<dbReference type="InterPro" id="IPR000259">
    <property type="entry name" value="Adhesion_dom_fimbrial"/>
</dbReference>
<evidence type="ECO:0000313" key="7">
    <source>
        <dbReference type="Proteomes" id="UP000195540"/>
    </source>
</evidence>
<dbReference type="AlphaFoldDB" id="A0AAJ0Y7Y2"/>
<dbReference type="PROSITE" id="PS51257">
    <property type="entry name" value="PROKAR_LIPOPROTEIN"/>
    <property type="match status" value="1"/>
</dbReference>
<evidence type="ECO:0000313" key="6">
    <source>
        <dbReference type="EMBL" id="EKW9776617.1"/>
    </source>
</evidence>
<evidence type="ECO:0000256" key="1">
    <source>
        <dbReference type="ARBA" id="ARBA00004561"/>
    </source>
</evidence>
<dbReference type="EMBL" id="CP021694">
    <property type="protein sequence ID" value="ARX34640.1"/>
    <property type="molecule type" value="Genomic_DNA"/>
</dbReference>
<dbReference type="EMBL" id="ABKSPD020000008">
    <property type="protein sequence ID" value="EKW9776617.1"/>
    <property type="molecule type" value="Genomic_DNA"/>
</dbReference>
<dbReference type="Pfam" id="PF00419">
    <property type="entry name" value="Fimbrial"/>
    <property type="match status" value="1"/>
</dbReference>
<gene>
    <name evidence="5" type="ORF">AM402_10990</name>
    <name evidence="6" type="ORF">PW210_002453</name>
</gene>
<reference evidence="5 7" key="1">
    <citation type="submission" date="2017-05" db="EMBL/GenBank/DDBJ databases">
        <title>Whole genome sequencing of Proteus mirabilis AR_0155.</title>
        <authorList>
            <person name="Conlan S."/>
            <person name="Thomas P.J."/>
            <person name="Mullikin J."/>
            <person name="Frank K.M."/>
            <person name="Segre J.A."/>
        </authorList>
    </citation>
    <scope>NUCLEOTIDE SEQUENCE [LARGE SCALE GENOMIC DNA]</scope>
    <source>
        <strain evidence="5 7">AR_0155</strain>
    </source>
</reference>
<dbReference type="Proteomes" id="UP000195540">
    <property type="component" value="Chromosome"/>
</dbReference>
<dbReference type="InterPro" id="IPR036937">
    <property type="entry name" value="Adhesion_dom_fimbrial_sf"/>
</dbReference>
<keyword evidence="3" id="KW-0281">Fimbrium</keyword>
<protein>
    <submittedName>
        <fullName evidence="5">Adhesin</fullName>
    </submittedName>
    <submittedName>
        <fullName evidence="6">Fimbrial protein</fullName>
    </submittedName>
</protein>
<dbReference type="Gene3D" id="2.60.40.1090">
    <property type="entry name" value="Fimbrial-type adhesion domain"/>
    <property type="match status" value="1"/>
</dbReference>
<dbReference type="KEGG" id="pvl:AOB99_09245"/>
<comment type="subcellular location">
    <subcellularLocation>
        <location evidence="1">Fimbrium</location>
    </subcellularLocation>
</comment>
<dbReference type="InterPro" id="IPR008966">
    <property type="entry name" value="Adhesion_dom_sf"/>
</dbReference>